<name>A0A1M6HFU0_9FIRM</name>
<keyword evidence="1" id="KW-0812">Transmembrane</keyword>
<protein>
    <submittedName>
        <fullName evidence="2">Uncharacterized protein</fullName>
    </submittedName>
</protein>
<evidence type="ECO:0000313" key="2">
    <source>
        <dbReference type="EMBL" id="SHJ21033.1"/>
    </source>
</evidence>
<feature type="transmembrane region" description="Helical" evidence="1">
    <location>
        <begin position="27"/>
        <end position="45"/>
    </location>
</feature>
<dbReference type="EMBL" id="FQZL01000013">
    <property type="protein sequence ID" value="SHJ21033.1"/>
    <property type="molecule type" value="Genomic_DNA"/>
</dbReference>
<proteinExistence type="predicted"/>
<keyword evidence="3" id="KW-1185">Reference proteome</keyword>
<evidence type="ECO:0000313" key="3">
    <source>
        <dbReference type="Proteomes" id="UP000184052"/>
    </source>
</evidence>
<dbReference type="STRING" id="1121476.SAMN02745751_02004"/>
<dbReference type="AlphaFoldDB" id="A0A1M6HFU0"/>
<evidence type="ECO:0000256" key="1">
    <source>
        <dbReference type="SAM" id="Phobius"/>
    </source>
</evidence>
<dbReference type="Proteomes" id="UP000184052">
    <property type="component" value="Unassembled WGS sequence"/>
</dbReference>
<gene>
    <name evidence="2" type="ORF">SAMN02745751_02004</name>
</gene>
<organism evidence="2 3">
    <name type="scientific">Dethiosulfatibacter aminovorans DSM 17477</name>
    <dbReference type="NCBI Taxonomy" id="1121476"/>
    <lineage>
        <taxon>Bacteria</taxon>
        <taxon>Bacillati</taxon>
        <taxon>Bacillota</taxon>
        <taxon>Tissierellia</taxon>
        <taxon>Dethiosulfatibacter</taxon>
    </lineage>
</organism>
<keyword evidence="1" id="KW-1133">Transmembrane helix</keyword>
<reference evidence="2 3" key="1">
    <citation type="submission" date="2016-11" db="EMBL/GenBank/DDBJ databases">
        <authorList>
            <person name="Jaros S."/>
            <person name="Januszkiewicz K."/>
            <person name="Wedrychowicz H."/>
        </authorList>
    </citation>
    <scope>NUCLEOTIDE SEQUENCE [LARGE SCALE GENOMIC DNA]</scope>
    <source>
        <strain evidence="2 3">DSM 17477</strain>
    </source>
</reference>
<accession>A0A1M6HFU0</accession>
<sequence>MIVWNLTIRGSLMSIIYKSFDIAELKALIFLFGIAVLVDLNVMFYEMIRNWHANCIYD</sequence>
<keyword evidence="1" id="KW-0472">Membrane</keyword>